<comment type="similarity">
    <text evidence="2 3">Belongs to the small heat shock protein (HSP20) family.</text>
</comment>
<dbReference type="InterPro" id="IPR002068">
    <property type="entry name" value="A-crystallin/Hsp20_dom"/>
</dbReference>
<dbReference type="EMBL" id="QEAQ01000002">
    <property type="protein sequence ID" value="TPX62581.1"/>
    <property type="molecule type" value="Genomic_DNA"/>
</dbReference>
<accession>A0A507EFG3</accession>
<sequence length="161" mass="18520">MANLWSSVFADPIFNEVRDPLTRDPVIGRWLFAPTDDRALTTTTRGDAQNPNQLRAPRVDMTENDKAYVIKADLPGLQKGDVKIHVEDNMLTLEGERKNEREEKTDRGLIIERSFGHFRRSLRLPVDAEIEKCTARMENGVLQLELPKNPAREQRKQIDIQ</sequence>
<dbReference type="AlphaFoldDB" id="A0A507EFG3"/>
<dbReference type="Proteomes" id="UP000318582">
    <property type="component" value="Unassembled WGS sequence"/>
</dbReference>
<keyword evidence="1" id="KW-0346">Stress response</keyword>
<evidence type="ECO:0000313" key="5">
    <source>
        <dbReference type="EMBL" id="TPX62581.1"/>
    </source>
</evidence>
<feature type="domain" description="SHSP" evidence="4">
    <location>
        <begin position="49"/>
        <end position="161"/>
    </location>
</feature>
<keyword evidence="6" id="KW-1185">Reference proteome</keyword>
<evidence type="ECO:0000256" key="2">
    <source>
        <dbReference type="PROSITE-ProRule" id="PRU00285"/>
    </source>
</evidence>
<dbReference type="SUPFAM" id="SSF49764">
    <property type="entry name" value="HSP20-like chaperones"/>
    <property type="match status" value="1"/>
</dbReference>
<evidence type="ECO:0000259" key="4">
    <source>
        <dbReference type="PROSITE" id="PS01031"/>
    </source>
</evidence>
<evidence type="ECO:0000256" key="1">
    <source>
        <dbReference type="ARBA" id="ARBA00023016"/>
    </source>
</evidence>
<dbReference type="PROSITE" id="PS01031">
    <property type="entry name" value="SHSP"/>
    <property type="match status" value="1"/>
</dbReference>
<proteinExistence type="inferred from homology"/>
<organism evidence="5 6">
    <name type="scientific">Powellomyces hirtus</name>
    <dbReference type="NCBI Taxonomy" id="109895"/>
    <lineage>
        <taxon>Eukaryota</taxon>
        <taxon>Fungi</taxon>
        <taxon>Fungi incertae sedis</taxon>
        <taxon>Chytridiomycota</taxon>
        <taxon>Chytridiomycota incertae sedis</taxon>
        <taxon>Chytridiomycetes</taxon>
        <taxon>Spizellomycetales</taxon>
        <taxon>Powellomycetaceae</taxon>
        <taxon>Powellomyces</taxon>
    </lineage>
</organism>
<name>A0A507EFG3_9FUNG</name>
<reference evidence="5 6" key="1">
    <citation type="journal article" date="2019" name="Sci. Rep.">
        <title>Comparative genomics of chytrid fungi reveal insights into the obligate biotrophic and pathogenic lifestyle of Synchytrium endobioticum.</title>
        <authorList>
            <person name="van de Vossenberg B.T.L.H."/>
            <person name="Warris S."/>
            <person name="Nguyen H.D.T."/>
            <person name="van Gent-Pelzer M.P.E."/>
            <person name="Joly D.L."/>
            <person name="van de Geest H.C."/>
            <person name="Bonants P.J.M."/>
            <person name="Smith D.S."/>
            <person name="Levesque C.A."/>
            <person name="van der Lee T.A.J."/>
        </authorList>
    </citation>
    <scope>NUCLEOTIDE SEQUENCE [LARGE SCALE GENOMIC DNA]</scope>
    <source>
        <strain evidence="5 6">CBS 809.83</strain>
    </source>
</reference>
<comment type="caution">
    <text evidence="5">The sequence shown here is derived from an EMBL/GenBank/DDBJ whole genome shotgun (WGS) entry which is preliminary data.</text>
</comment>
<evidence type="ECO:0000313" key="6">
    <source>
        <dbReference type="Proteomes" id="UP000318582"/>
    </source>
</evidence>
<dbReference type="InterPro" id="IPR008978">
    <property type="entry name" value="HSP20-like_chaperone"/>
</dbReference>
<dbReference type="InterPro" id="IPR031107">
    <property type="entry name" value="Small_HSP"/>
</dbReference>
<dbReference type="Gene3D" id="2.60.40.790">
    <property type="match status" value="1"/>
</dbReference>
<dbReference type="Pfam" id="PF00011">
    <property type="entry name" value="HSP20"/>
    <property type="match status" value="1"/>
</dbReference>
<evidence type="ECO:0000256" key="3">
    <source>
        <dbReference type="RuleBase" id="RU003616"/>
    </source>
</evidence>
<dbReference type="CDD" id="cd06464">
    <property type="entry name" value="ACD_sHsps-like"/>
    <property type="match status" value="1"/>
</dbReference>
<dbReference type="PANTHER" id="PTHR11527">
    <property type="entry name" value="HEAT-SHOCK PROTEIN 20 FAMILY MEMBER"/>
    <property type="match status" value="1"/>
</dbReference>
<protein>
    <recommendedName>
        <fullName evidence="4">SHSP domain-containing protein</fullName>
    </recommendedName>
</protein>
<dbReference type="STRING" id="109895.A0A507EFG3"/>
<gene>
    <name evidence="5" type="ORF">PhCBS80983_g00374</name>
</gene>